<sequence length="105" mass="12222">MEMQRKKMNDLPFNEEKFLMHNLFREKNETVFVLNFKPGQEMPVHKHPGNLYLLGCEGEGVFIINGVHHPCKKGYVFQIEPDEEFGAVNNSEENFSVYAVMSKRS</sequence>
<evidence type="ECO:0000259" key="1">
    <source>
        <dbReference type="Pfam" id="PF07883"/>
    </source>
</evidence>
<keyword evidence="3" id="KW-1185">Reference proteome</keyword>
<feature type="domain" description="Cupin type-2" evidence="1">
    <location>
        <begin position="33"/>
        <end position="100"/>
    </location>
</feature>
<dbReference type="InterPro" id="IPR013096">
    <property type="entry name" value="Cupin_2"/>
</dbReference>
<evidence type="ECO:0000313" key="3">
    <source>
        <dbReference type="Proteomes" id="UP000245998"/>
    </source>
</evidence>
<dbReference type="InterPro" id="IPR011051">
    <property type="entry name" value="RmlC_Cupin_sf"/>
</dbReference>
<dbReference type="Gene3D" id="2.60.120.10">
    <property type="entry name" value="Jelly Rolls"/>
    <property type="match status" value="1"/>
</dbReference>
<organism evidence="2 3">
    <name type="scientific">Pueribacillus theae</name>
    <dbReference type="NCBI Taxonomy" id="2171751"/>
    <lineage>
        <taxon>Bacteria</taxon>
        <taxon>Bacillati</taxon>
        <taxon>Bacillota</taxon>
        <taxon>Bacilli</taxon>
        <taxon>Bacillales</taxon>
        <taxon>Bacillaceae</taxon>
        <taxon>Pueribacillus</taxon>
    </lineage>
</organism>
<dbReference type="SUPFAM" id="SSF51182">
    <property type="entry name" value="RmlC-like cupins"/>
    <property type="match status" value="1"/>
</dbReference>
<evidence type="ECO:0000313" key="2">
    <source>
        <dbReference type="EMBL" id="PWA10412.1"/>
    </source>
</evidence>
<dbReference type="Pfam" id="PF07883">
    <property type="entry name" value="Cupin_2"/>
    <property type="match status" value="1"/>
</dbReference>
<dbReference type="AlphaFoldDB" id="A0A2U1JZ42"/>
<reference evidence="2 3" key="1">
    <citation type="submission" date="2018-04" db="EMBL/GenBank/DDBJ databases">
        <title>Camelliibacillus theae gen. nov., sp. nov., isolated from Pu'er tea.</title>
        <authorList>
            <person name="Niu L."/>
        </authorList>
    </citation>
    <scope>NUCLEOTIDE SEQUENCE [LARGE SCALE GENOMIC DNA]</scope>
    <source>
        <strain evidence="2 3">T8</strain>
    </source>
</reference>
<dbReference type="InterPro" id="IPR014710">
    <property type="entry name" value="RmlC-like_jellyroll"/>
</dbReference>
<dbReference type="EMBL" id="QCZG01000022">
    <property type="protein sequence ID" value="PWA10412.1"/>
    <property type="molecule type" value="Genomic_DNA"/>
</dbReference>
<protein>
    <submittedName>
        <fullName evidence="2">Cupin domain-containing protein</fullName>
    </submittedName>
</protein>
<gene>
    <name evidence="2" type="ORF">DCC39_11310</name>
</gene>
<dbReference type="OrthoDB" id="6311549at2"/>
<proteinExistence type="predicted"/>
<name>A0A2U1JZ42_9BACI</name>
<accession>A0A2U1JZ42</accession>
<comment type="caution">
    <text evidence="2">The sequence shown here is derived from an EMBL/GenBank/DDBJ whole genome shotgun (WGS) entry which is preliminary data.</text>
</comment>
<dbReference type="Proteomes" id="UP000245998">
    <property type="component" value="Unassembled WGS sequence"/>
</dbReference>